<dbReference type="GO" id="GO:0050112">
    <property type="term" value="F:inositol 2-dehydrogenase (NAD+) activity"/>
    <property type="evidence" value="ECO:0007669"/>
    <property type="project" value="UniProtKB-EC"/>
</dbReference>
<dbReference type="RefSeq" id="WP_079422893.1">
    <property type="nucleotide sequence ID" value="NZ_MZGV01000012.1"/>
</dbReference>
<dbReference type="Pfam" id="PF22725">
    <property type="entry name" value="GFO_IDH_MocA_C3"/>
    <property type="match status" value="1"/>
</dbReference>
<dbReference type="PANTHER" id="PTHR43377:SF1">
    <property type="entry name" value="BILIVERDIN REDUCTASE A"/>
    <property type="match status" value="1"/>
</dbReference>
<evidence type="ECO:0000259" key="1">
    <source>
        <dbReference type="Pfam" id="PF01408"/>
    </source>
</evidence>
<feature type="domain" description="GFO/IDH/MocA-like oxidoreductase" evidence="2">
    <location>
        <begin position="160"/>
        <end position="226"/>
    </location>
</feature>
<proteinExistence type="predicted"/>
<accession>A0A1V4ITR8</accession>
<dbReference type="InterPro" id="IPR051450">
    <property type="entry name" value="Gfo/Idh/MocA_Oxidoreductases"/>
</dbReference>
<sequence>MKIGILGTGFGAYHARLYKNISSVDSIIIYGRDKEKLEKISIETGIEATNDLESIISDKSIDLIDVCMPSIIHREYVIGALKNGKDVFCETPVALNLEDALAMKKASNRYGKKVYVDNFIKFEPPYRYLYNLVKYNKLGKLKVLHIKRKTPPIWGKLGLDKIVTNLMIHEFDFISWLLGNPENISSYGIEPKDGEAHVEAILTYNSNTIVNIQASSLIPKYHAFTVGYEADFEYGTIEYFENGYADRTESSLKLFTDKKEENVDLESKNCYEEAFKHVLECSKSNIYGILWLDDAIKSLRLALEVKDKMITF</sequence>
<dbReference type="EMBL" id="MZGV01000012">
    <property type="protein sequence ID" value="OPJ62857.1"/>
    <property type="molecule type" value="Genomic_DNA"/>
</dbReference>
<dbReference type="InterPro" id="IPR055170">
    <property type="entry name" value="GFO_IDH_MocA-like_dom"/>
</dbReference>
<dbReference type="InterPro" id="IPR000683">
    <property type="entry name" value="Gfo/Idh/MocA-like_OxRdtase_N"/>
</dbReference>
<dbReference type="Pfam" id="PF01408">
    <property type="entry name" value="GFO_IDH_MocA"/>
    <property type="match status" value="1"/>
</dbReference>
<feature type="domain" description="Gfo/Idh/MocA-like oxidoreductase N-terminal" evidence="1">
    <location>
        <begin position="1"/>
        <end position="117"/>
    </location>
</feature>
<dbReference type="Gene3D" id="3.40.50.720">
    <property type="entry name" value="NAD(P)-binding Rossmann-like Domain"/>
    <property type="match status" value="1"/>
</dbReference>
<dbReference type="AlphaFoldDB" id="A0A1V4ITR8"/>
<evidence type="ECO:0000259" key="2">
    <source>
        <dbReference type="Pfam" id="PF22725"/>
    </source>
</evidence>
<dbReference type="InterPro" id="IPR036291">
    <property type="entry name" value="NAD(P)-bd_dom_sf"/>
</dbReference>
<evidence type="ECO:0000313" key="4">
    <source>
        <dbReference type="Proteomes" id="UP000190080"/>
    </source>
</evidence>
<dbReference type="OrthoDB" id="9781966at2"/>
<dbReference type="SUPFAM" id="SSF51735">
    <property type="entry name" value="NAD(P)-binding Rossmann-fold domains"/>
    <property type="match status" value="1"/>
</dbReference>
<dbReference type="EC" id="1.1.1.18" evidence="3"/>
<comment type="caution">
    <text evidence="3">The sequence shown here is derived from an EMBL/GenBank/DDBJ whole genome shotgun (WGS) entry which is preliminary data.</text>
</comment>
<dbReference type="Proteomes" id="UP000190080">
    <property type="component" value="Unassembled WGS sequence"/>
</dbReference>
<name>A0A1V4ITR8_9CLOT</name>
<keyword evidence="3" id="KW-0560">Oxidoreductase</keyword>
<reference evidence="3 4" key="1">
    <citation type="submission" date="2017-03" db="EMBL/GenBank/DDBJ databases">
        <title>Genome sequence of Clostridium oryzae DSM 28571.</title>
        <authorList>
            <person name="Poehlein A."/>
            <person name="Daniel R."/>
        </authorList>
    </citation>
    <scope>NUCLEOTIDE SEQUENCE [LARGE SCALE GENOMIC DNA]</scope>
    <source>
        <strain evidence="3 4">DSM 28571</strain>
    </source>
</reference>
<dbReference type="GO" id="GO:0000166">
    <property type="term" value="F:nucleotide binding"/>
    <property type="evidence" value="ECO:0007669"/>
    <property type="project" value="InterPro"/>
</dbReference>
<dbReference type="PANTHER" id="PTHR43377">
    <property type="entry name" value="BILIVERDIN REDUCTASE A"/>
    <property type="match status" value="1"/>
</dbReference>
<gene>
    <name evidence="3" type="primary">iolG</name>
    <name evidence="3" type="ORF">CLORY_14810</name>
</gene>
<dbReference type="SUPFAM" id="SSF55347">
    <property type="entry name" value="Glyceraldehyde-3-phosphate dehydrogenase-like, C-terminal domain"/>
    <property type="match status" value="1"/>
</dbReference>
<protein>
    <submittedName>
        <fullName evidence="3">Inositol 2-dehydrogenase</fullName>
        <ecNumber evidence="3">1.1.1.18</ecNumber>
    </submittedName>
</protein>
<keyword evidence="4" id="KW-1185">Reference proteome</keyword>
<evidence type="ECO:0000313" key="3">
    <source>
        <dbReference type="EMBL" id="OPJ62857.1"/>
    </source>
</evidence>
<dbReference type="STRING" id="1450648.CLORY_14810"/>
<dbReference type="Gene3D" id="3.30.360.10">
    <property type="entry name" value="Dihydrodipicolinate Reductase, domain 2"/>
    <property type="match status" value="1"/>
</dbReference>
<organism evidence="3 4">
    <name type="scientific">Clostridium oryzae</name>
    <dbReference type="NCBI Taxonomy" id="1450648"/>
    <lineage>
        <taxon>Bacteria</taxon>
        <taxon>Bacillati</taxon>
        <taxon>Bacillota</taxon>
        <taxon>Clostridia</taxon>
        <taxon>Eubacteriales</taxon>
        <taxon>Clostridiaceae</taxon>
        <taxon>Clostridium</taxon>
    </lineage>
</organism>